<comment type="caution">
    <text evidence="2">The sequence shown here is derived from an EMBL/GenBank/DDBJ whole genome shotgun (WGS) entry which is preliminary data.</text>
</comment>
<evidence type="ECO:0000256" key="1">
    <source>
        <dbReference type="SAM" id="MobiDB-lite"/>
    </source>
</evidence>
<accession>A0A9P4HNF0</accession>
<feature type="compositionally biased region" description="Polar residues" evidence="1">
    <location>
        <begin position="477"/>
        <end position="487"/>
    </location>
</feature>
<dbReference type="AlphaFoldDB" id="A0A9P4HNF0"/>
<evidence type="ECO:0008006" key="4">
    <source>
        <dbReference type="Google" id="ProtNLM"/>
    </source>
</evidence>
<reference evidence="2" key="1">
    <citation type="journal article" date="2020" name="Stud. Mycol.">
        <title>101 Dothideomycetes genomes: a test case for predicting lifestyles and emergence of pathogens.</title>
        <authorList>
            <person name="Haridas S."/>
            <person name="Albert R."/>
            <person name="Binder M."/>
            <person name="Bloem J."/>
            <person name="Labutti K."/>
            <person name="Salamov A."/>
            <person name="Andreopoulos B."/>
            <person name="Baker S."/>
            <person name="Barry K."/>
            <person name="Bills G."/>
            <person name="Bluhm B."/>
            <person name="Cannon C."/>
            <person name="Castanera R."/>
            <person name="Culley D."/>
            <person name="Daum C."/>
            <person name="Ezra D."/>
            <person name="Gonzalez J."/>
            <person name="Henrissat B."/>
            <person name="Kuo A."/>
            <person name="Liang C."/>
            <person name="Lipzen A."/>
            <person name="Lutzoni F."/>
            <person name="Magnuson J."/>
            <person name="Mondo S."/>
            <person name="Nolan M."/>
            <person name="Ohm R."/>
            <person name="Pangilinan J."/>
            <person name="Park H.-J."/>
            <person name="Ramirez L."/>
            <person name="Alfaro M."/>
            <person name="Sun H."/>
            <person name="Tritt A."/>
            <person name="Yoshinaga Y."/>
            <person name="Zwiers L.-H."/>
            <person name="Turgeon B."/>
            <person name="Goodwin S."/>
            <person name="Spatafora J."/>
            <person name="Crous P."/>
            <person name="Grigoriev I."/>
        </authorList>
    </citation>
    <scope>NUCLEOTIDE SEQUENCE</scope>
    <source>
        <strain evidence="2">CBS 121410</strain>
    </source>
</reference>
<dbReference type="InterPro" id="IPR039604">
    <property type="entry name" value="Bfr1"/>
</dbReference>
<organism evidence="2 3">
    <name type="scientific">Saccharata proteae CBS 121410</name>
    <dbReference type="NCBI Taxonomy" id="1314787"/>
    <lineage>
        <taxon>Eukaryota</taxon>
        <taxon>Fungi</taxon>
        <taxon>Dikarya</taxon>
        <taxon>Ascomycota</taxon>
        <taxon>Pezizomycotina</taxon>
        <taxon>Dothideomycetes</taxon>
        <taxon>Dothideomycetes incertae sedis</taxon>
        <taxon>Botryosphaeriales</taxon>
        <taxon>Saccharataceae</taxon>
        <taxon>Saccharata</taxon>
    </lineage>
</organism>
<gene>
    <name evidence="2" type="ORF">K490DRAFT_76324</name>
</gene>
<feature type="region of interest" description="Disordered" evidence="1">
    <location>
        <begin position="280"/>
        <end position="299"/>
    </location>
</feature>
<dbReference type="Proteomes" id="UP000799776">
    <property type="component" value="Unassembled WGS sequence"/>
</dbReference>
<proteinExistence type="predicted"/>
<feature type="region of interest" description="Disordered" evidence="1">
    <location>
        <begin position="330"/>
        <end position="353"/>
    </location>
</feature>
<dbReference type="GO" id="GO:1990904">
    <property type="term" value="C:ribonucleoprotein complex"/>
    <property type="evidence" value="ECO:0007669"/>
    <property type="project" value="TreeGrafter"/>
</dbReference>
<evidence type="ECO:0000313" key="2">
    <source>
        <dbReference type="EMBL" id="KAF2083748.1"/>
    </source>
</evidence>
<feature type="compositionally biased region" description="Basic and acidic residues" evidence="1">
    <location>
        <begin position="28"/>
        <end position="52"/>
    </location>
</feature>
<feature type="compositionally biased region" description="Basic and acidic residues" evidence="1">
    <location>
        <begin position="494"/>
        <end position="524"/>
    </location>
</feature>
<name>A0A9P4HNF0_9PEZI</name>
<sequence length="524" mass="57928">MADLATPSAVAMSTSEPQAAPKANKGNLKPERPDEDEYRKNLAQAEKEHAAAQEKLKALKAKIDLATPNNKDSPTAQKQQALRAELAQIRTKQQAGKGSRNQTMEKIKKLDEQLKSRINEQKTARSRVNFKSTDDVDREIERLQKQVDSGSMKIVDEKKALAEISALHKQKKSFAGFDQAQKGIDDVKAQISELRKTMDDPESKALSERYTAITKELDAIKAEQDEAYKSLNSLRDQRTKAHAEQQEKWAALKETKDKYFEARRAYKNYEQEAYKVRKERQDAERKAWEAGKRRQVADQKLEEASAPAYQDEILTAEGLIRYFDPSALPAKESAGPSAFAAQPQRTVDTSGLKGVKLARKDELEESYFVGTGGKKGKKGRKGNNASPASTPAPEGKFNLSIGIIEQLAKVNVEAPSGQADVPAVVEKLKAKLDEWKKDQDRKTKENIAKAQKEIERLESESSANVNGTSEDKATKPSAKNQQVNGSADASAELAQEKDAAADVTEDMKKASVEDKEDAKAEAEA</sequence>
<dbReference type="GO" id="GO:0008298">
    <property type="term" value="P:intracellular mRNA localization"/>
    <property type="evidence" value="ECO:0007669"/>
    <property type="project" value="TreeGrafter"/>
</dbReference>
<feature type="region of interest" description="Disordered" evidence="1">
    <location>
        <begin position="453"/>
        <end position="524"/>
    </location>
</feature>
<dbReference type="OrthoDB" id="2195113at2759"/>
<dbReference type="GO" id="GO:0003729">
    <property type="term" value="F:mRNA binding"/>
    <property type="evidence" value="ECO:0007669"/>
    <property type="project" value="TreeGrafter"/>
</dbReference>
<dbReference type="PANTHER" id="PTHR31027:SF2">
    <property type="entry name" value="LEBERCILIN DOMAIN-CONTAINING PROTEIN"/>
    <property type="match status" value="1"/>
</dbReference>
<dbReference type="PANTHER" id="PTHR31027">
    <property type="entry name" value="NUCLEAR SEGREGATION PROTEIN BFR1"/>
    <property type="match status" value="1"/>
</dbReference>
<dbReference type="EMBL" id="ML978760">
    <property type="protein sequence ID" value="KAF2083748.1"/>
    <property type="molecule type" value="Genomic_DNA"/>
</dbReference>
<dbReference type="GO" id="GO:0042175">
    <property type="term" value="C:nuclear outer membrane-endoplasmic reticulum membrane network"/>
    <property type="evidence" value="ECO:0007669"/>
    <property type="project" value="TreeGrafter"/>
</dbReference>
<protein>
    <recommendedName>
        <fullName evidence="4">Nuclear segregation protein</fullName>
    </recommendedName>
</protein>
<feature type="region of interest" description="Disordered" evidence="1">
    <location>
        <begin position="369"/>
        <end position="396"/>
    </location>
</feature>
<evidence type="ECO:0000313" key="3">
    <source>
        <dbReference type="Proteomes" id="UP000799776"/>
    </source>
</evidence>
<keyword evidence="3" id="KW-1185">Reference proteome</keyword>
<dbReference type="GO" id="GO:0005783">
    <property type="term" value="C:endoplasmic reticulum"/>
    <property type="evidence" value="ECO:0007669"/>
    <property type="project" value="TreeGrafter"/>
</dbReference>
<feature type="region of interest" description="Disordered" evidence="1">
    <location>
        <begin position="1"/>
        <end position="52"/>
    </location>
</feature>